<evidence type="ECO:0000256" key="7">
    <source>
        <dbReference type="PIRSR" id="PIRSR618044-1"/>
    </source>
</evidence>
<feature type="region of interest" description="Disordered" evidence="10">
    <location>
        <begin position="344"/>
        <end position="371"/>
    </location>
</feature>
<keyword evidence="12" id="KW-0645">Protease</keyword>
<dbReference type="PANTHER" id="PTHR21581">
    <property type="entry name" value="D-ALANYL-D-ALANINE CARBOXYPEPTIDASE"/>
    <property type="match status" value="1"/>
</dbReference>
<keyword evidence="5" id="KW-0573">Peptidoglycan synthesis</keyword>
<dbReference type="EMBL" id="JAODNV010000006">
    <property type="protein sequence ID" value="MCT8989627.1"/>
    <property type="molecule type" value="Genomic_DNA"/>
</dbReference>
<dbReference type="PRINTS" id="PR00725">
    <property type="entry name" value="DADACBPTASE1"/>
</dbReference>
<comment type="caution">
    <text evidence="12">The sequence shown here is derived from an EMBL/GenBank/DDBJ whole genome shotgun (WGS) entry which is preliminary data.</text>
</comment>
<keyword evidence="6" id="KW-0961">Cell wall biogenesis/degradation</keyword>
<dbReference type="Proteomes" id="UP001149009">
    <property type="component" value="Unassembled WGS sequence"/>
</dbReference>
<feature type="active site" description="Acyl-ester intermediate" evidence="7">
    <location>
        <position position="54"/>
    </location>
</feature>
<proteinExistence type="inferred from homology"/>
<dbReference type="PANTHER" id="PTHR21581:SF6">
    <property type="entry name" value="TRAFFICKING PROTEIN PARTICLE COMPLEX SUBUNIT 12"/>
    <property type="match status" value="1"/>
</dbReference>
<dbReference type="AlphaFoldDB" id="A0A9X2X8E8"/>
<comment type="similarity">
    <text evidence="1 9">Belongs to the peptidase S11 family.</text>
</comment>
<evidence type="ECO:0000256" key="3">
    <source>
        <dbReference type="ARBA" id="ARBA00022801"/>
    </source>
</evidence>
<evidence type="ECO:0000256" key="8">
    <source>
        <dbReference type="PIRSR" id="PIRSR618044-2"/>
    </source>
</evidence>
<evidence type="ECO:0000256" key="4">
    <source>
        <dbReference type="ARBA" id="ARBA00022960"/>
    </source>
</evidence>
<feature type="binding site" evidence="8">
    <location>
        <position position="216"/>
    </location>
    <ligand>
        <name>substrate</name>
    </ligand>
</feature>
<keyword evidence="2" id="KW-0732">Signal</keyword>
<evidence type="ECO:0000256" key="2">
    <source>
        <dbReference type="ARBA" id="ARBA00022729"/>
    </source>
</evidence>
<keyword evidence="3" id="KW-0378">Hydrolase</keyword>
<dbReference type="InterPro" id="IPR001967">
    <property type="entry name" value="Peptidase_S11_N"/>
</dbReference>
<dbReference type="Gene3D" id="3.40.710.10">
    <property type="entry name" value="DD-peptidase/beta-lactamase superfamily"/>
    <property type="match status" value="1"/>
</dbReference>
<evidence type="ECO:0000259" key="11">
    <source>
        <dbReference type="Pfam" id="PF00768"/>
    </source>
</evidence>
<sequence>MQPWQTRKPIVLVAALLLALLGAPALAGPYLLFDVGSGRVLAEDDAFQRWYPASLTKLMTAYVAFRAVESGEMQLDSPILMTQNAAKEPPSKMGFPPGSVLTLDNALKIILVKSANDVATAIAESIGGSEAGFAARMNAEARRLGMTDTHFVNAHGLHSPDHYSTARDLALLVRALRTEFPQFANYFALEGIRYGKSVVENHNFLIGRFEGADGMKTGYICAGGFNLIATATRGRRTLAVIVLGAHSQVERAELAADLLARGFKGFGFGLGGPTLTSLRPSRPVSPTAIDIRSQVCSQEAVAKRAEMRDDEGRFVLNSPHVRPRTREPRLVAVGLGGASGPIPGKPVYANIPIPTPRPEYPPQTVSAGEGG</sequence>
<dbReference type="InterPro" id="IPR012338">
    <property type="entry name" value="Beta-lactam/transpept-like"/>
</dbReference>
<evidence type="ECO:0000313" key="13">
    <source>
        <dbReference type="Proteomes" id="UP001149009"/>
    </source>
</evidence>
<keyword evidence="4" id="KW-0133">Cell shape</keyword>
<evidence type="ECO:0000256" key="9">
    <source>
        <dbReference type="RuleBase" id="RU004016"/>
    </source>
</evidence>
<dbReference type="GO" id="GO:0008360">
    <property type="term" value="P:regulation of cell shape"/>
    <property type="evidence" value="ECO:0007669"/>
    <property type="project" value="UniProtKB-KW"/>
</dbReference>
<accession>A0A9X2X8E8</accession>
<dbReference type="SUPFAM" id="SSF56601">
    <property type="entry name" value="beta-lactamase/transpeptidase-like"/>
    <property type="match status" value="1"/>
</dbReference>
<organism evidence="12 13">
    <name type="scientific">Chelativorans petroleitrophicus</name>
    <dbReference type="NCBI Taxonomy" id="2975484"/>
    <lineage>
        <taxon>Bacteria</taxon>
        <taxon>Pseudomonadati</taxon>
        <taxon>Pseudomonadota</taxon>
        <taxon>Alphaproteobacteria</taxon>
        <taxon>Hyphomicrobiales</taxon>
        <taxon>Phyllobacteriaceae</taxon>
        <taxon>Chelativorans</taxon>
    </lineage>
</organism>
<name>A0A9X2X8E8_9HYPH</name>
<keyword evidence="12" id="KW-0121">Carboxypeptidase</keyword>
<dbReference type="GO" id="GO:0009002">
    <property type="term" value="F:serine-type D-Ala-D-Ala carboxypeptidase activity"/>
    <property type="evidence" value="ECO:0007669"/>
    <property type="project" value="InterPro"/>
</dbReference>
<keyword evidence="13" id="KW-1185">Reference proteome</keyword>
<dbReference type="GO" id="GO:0071555">
    <property type="term" value="P:cell wall organization"/>
    <property type="evidence" value="ECO:0007669"/>
    <property type="project" value="UniProtKB-KW"/>
</dbReference>
<dbReference type="GO" id="GO:0006508">
    <property type="term" value="P:proteolysis"/>
    <property type="evidence" value="ECO:0007669"/>
    <property type="project" value="InterPro"/>
</dbReference>
<dbReference type="RefSeq" id="WP_261514485.1">
    <property type="nucleotide sequence ID" value="NZ_JAODNV010000006.1"/>
</dbReference>
<reference evidence="12" key="1">
    <citation type="submission" date="2022-08" db="EMBL/GenBank/DDBJ databases">
        <title>Chelativorans sichuanense sp. nov., a paraffin oil-degrading bacterium isolated from a mixture of oil-based drill cuttings and paddy soil.</title>
        <authorList>
            <person name="Yu J."/>
            <person name="Liu H."/>
            <person name="Chen Q."/>
        </authorList>
    </citation>
    <scope>NUCLEOTIDE SEQUENCE</scope>
    <source>
        <strain evidence="12">SCAU 2101</strain>
    </source>
</reference>
<feature type="active site" description="Proton acceptor" evidence="7">
    <location>
        <position position="57"/>
    </location>
</feature>
<feature type="domain" description="Peptidase S11 D-alanyl-D-alanine carboxypeptidase A N-terminal" evidence="11">
    <location>
        <begin position="27"/>
        <end position="246"/>
    </location>
</feature>
<evidence type="ECO:0000256" key="6">
    <source>
        <dbReference type="ARBA" id="ARBA00023316"/>
    </source>
</evidence>
<evidence type="ECO:0000256" key="1">
    <source>
        <dbReference type="ARBA" id="ARBA00007164"/>
    </source>
</evidence>
<gene>
    <name evidence="12" type="ORF">NYR54_04850</name>
</gene>
<evidence type="ECO:0000256" key="10">
    <source>
        <dbReference type="SAM" id="MobiDB-lite"/>
    </source>
</evidence>
<dbReference type="Pfam" id="PF00768">
    <property type="entry name" value="Peptidase_S11"/>
    <property type="match status" value="1"/>
</dbReference>
<evidence type="ECO:0000313" key="12">
    <source>
        <dbReference type="EMBL" id="MCT8989627.1"/>
    </source>
</evidence>
<dbReference type="InterPro" id="IPR018044">
    <property type="entry name" value="Peptidase_S11"/>
</dbReference>
<evidence type="ECO:0000256" key="5">
    <source>
        <dbReference type="ARBA" id="ARBA00022984"/>
    </source>
</evidence>
<feature type="active site" evidence="7">
    <location>
        <position position="114"/>
    </location>
</feature>
<protein>
    <submittedName>
        <fullName evidence="12">D-alanyl-D-alanine carboxypeptidase</fullName>
    </submittedName>
</protein>
<dbReference type="GO" id="GO:0009252">
    <property type="term" value="P:peptidoglycan biosynthetic process"/>
    <property type="evidence" value="ECO:0007669"/>
    <property type="project" value="UniProtKB-KW"/>
</dbReference>